<evidence type="ECO:0000313" key="1">
    <source>
        <dbReference type="EMBL" id="KAI3714984.1"/>
    </source>
</evidence>
<dbReference type="EMBL" id="CM042053">
    <property type="protein sequence ID" value="KAI3714984.1"/>
    <property type="molecule type" value="Genomic_DNA"/>
</dbReference>
<proteinExistence type="predicted"/>
<comment type="caution">
    <text evidence="1">The sequence shown here is derived from an EMBL/GenBank/DDBJ whole genome shotgun (WGS) entry which is preliminary data.</text>
</comment>
<name>A0ACB9AZA5_ARCLA</name>
<evidence type="ECO:0000313" key="2">
    <source>
        <dbReference type="Proteomes" id="UP001055879"/>
    </source>
</evidence>
<dbReference type="Proteomes" id="UP001055879">
    <property type="component" value="Linkage Group LG07"/>
</dbReference>
<organism evidence="1 2">
    <name type="scientific">Arctium lappa</name>
    <name type="common">Greater burdock</name>
    <name type="synonym">Lappa major</name>
    <dbReference type="NCBI Taxonomy" id="4217"/>
    <lineage>
        <taxon>Eukaryota</taxon>
        <taxon>Viridiplantae</taxon>
        <taxon>Streptophyta</taxon>
        <taxon>Embryophyta</taxon>
        <taxon>Tracheophyta</taxon>
        <taxon>Spermatophyta</taxon>
        <taxon>Magnoliopsida</taxon>
        <taxon>eudicotyledons</taxon>
        <taxon>Gunneridae</taxon>
        <taxon>Pentapetalae</taxon>
        <taxon>asterids</taxon>
        <taxon>campanulids</taxon>
        <taxon>Asterales</taxon>
        <taxon>Asteraceae</taxon>
        <taxon>Carduoideae</taxon>
        <taxon>Cardueae</taxon>
        <taxon>Arctiinae</taxon>
        <taxon>Arctium</taxon>
    </lineage>
</organism>
<gene>
    <name evidence="1" type="ORF">L6452_21947</name>
</gene>
<reference evidence="1 2" key="2">
    <citation type="journal article" date="2022" name="Mol. Ecol. Resour.">
        <title>The genomes of chicory, endive, great burdock and yacon provide insights into Asteraceae paleo-polyploidization history and plant inulin production.</title>
        <authorList>
            <person name="Fan W."/>
            <person name="Wang S."/>
            <person name="Wang H."/>
            <person name="Wang A."/>
            <person name="Jiang F."/>
            <person name="Liu H."/>
            <person name="Zhao H."/>
            <person name="Xu D."/>
            <person name="Zhang Y."/>
        </authorList>
    </citation>
    <scope>NUCLEOTIDE SEQUENCE [LARGE SCALE GENOMIC DNA]</scope>
    <source>
        <strain evidence="2">cv. Niubang</strain>
    </source>
</reference>
<keyword evidence="2" id="KW-1185">Reference proteome</keyword>
<reference evidence="2" key="1">
    <citation type="journal article" date="2022" name="Mol. Ecol. Resour.">
        <title>The genomes of chicory, endive, great burdock and yacon provide insights into Asteraceae palaeo-polyploidization history and plant inulin production.</title>
        <authorList>
            <person name="Fan W."/>
            <person name="Wang S."/>
            <person name="Wang H."/>
            <person name="Wang A."/>
            <person name="Jiang F."/>
            <person name="Liu H."/>
            <person name="Zhao H."/>
            <person name="Xu D."/>
            <person name="Zhang Y."/>
        </authorList>
    </citation>
    <scope>NUCLEOTIDE SEQUENCE [LARGE SCALE GENOMIC DNA]</scope>
    <source>
        <strain evidence="2">cv. Niubang</strain>
    </source>
</reference>
<sequence length="441" mass="50344">MPNQQLHMPIQTHVHTSDTVGRLSDPAGTPIVNLPIGGLRGLGGSPTTAIITPTVNVGGTTSTVATTTGSLCDPCVSFPEFVSRDFLYGTLKVVHSLMRSEMKDEVDALKRMFKGGESPTYIRAQVSTGSGTVEGDSDGYRYTKRSQVMDLVLYDANPMVKKLEECDRGEEYMQREDYDNLFEHVVQDHHSAEHSSTGIPLLTYSTYHPDQSQSDHPIRSPPVSPVHETKSTQPAPPLKWERVRINIPFLEESQKKLFAHWIRPYDEVAMYGLQSMTDRKKQHEYIFMYKSLRKVNSPDRTKHRIRTVDQIYSCRFMSIWYSLFVVTRDDGNQWQFSEADFASLELPDLLFLLRDMKTRNIRPGEVTNELEAVKRYMKCAMKLGSIEDFQIGLESIQTKINLLKPDQSLPPDFHNVPAYTVVKFPEFGMTYFNGKSDMWFF</sequence>
<protein>
    <submittedName>
        <fullName evidence="1">Uncharacterized protein</fullName>
    </submittedName>
</protein>
<accession>A0ACB9AZA5</accession>